<comment type="function">
    <text evidence="9">Catalyzes the interconversion of L-alanine and D-alanine. May also act on other amino acids.</text>
</comment>
<protein>
    <recommendedName>
        <fullName evidence="9 10">Multifunctional fusion protein</fullName>
    </recommendedName>
    <domain>
        <recommendedName>
            <fullName evidence="10">UDP-N-acetylmuramoyl-tripeptide--D-alanyl-D-alanine ligase</fullName>
            <ecNumber evidence="10">6.3.2.10</ecNumber>
        </recommendedName>
        <alternativeName>
            <fullName evidence="10">D-alanyl-D-alanine-adding enzyme</fullName>
        </alternativeName>
    </domain>
    <domain>
        <recommendedName>
            <fullName evidence="9">Alanine racemase</fullName>
            <ecNumber evidence="9">5.1.1.1</ecNumber>
        </recommendedName>
    </domain>
</protein>
<dbReference type="EC" id="5.1.1.1" evidence="9"/>
<evidence type="ECO:0000313" key="13">
    <source>
        <dbReference type="Proteomes" id="UP000654345"/>
    </source>
</evidence>
<dbReference type="InterPro" id="IPR035911">
    <property type="entry name" value="MurE/MurF_N"/>
</dbReference>
<sequence length="870" mass="95961">MIQLAYLLAATQGRLQSPEKQTRFQGFSHDTRQILPGEMFVAVRGERGNGHDYLFDAIERGATGLLVEARHIESMPEAEQERLKQITTVMVEDTRQALRAYASEILQRWQPTIIAVAGGVGKTSTKEAIASVLSRNYATFRSWKNYNDLLGIPLSLGRLEPQHEYAVLELGCDHPGELRELCQMVKPHIGILTNVAPVQLQYFGSLEHLAKELSELLYSLPAEGCFWLNDADERLAKIVERYQQQRASSAPDIRPLGIREIDETQIRVGWEGLSFPLEQEGEAGTLTLASCLLGRQHIGTMLAAYRIGRACGMSAEEVSEALEQLSPIEGRLNPLPGVYESRLLDDTHNASPGSVLAGLDALDELTNEGGKRVAILGEMLNLGYYQDDWYEQIGEQAASKVDYLILRGERTALIAEGARQAGLTSEQIELVSTHEDAAQLASKYLEREGEAGRNVVLLKGSEATRMERVTEMLMAHPEEAQEKLVRQTPGWKQILVLQTERPTWVEIDLSAIGNNVRKIREIVGPGVQILISLKADAYGHGALKVARTVLHNGASMLGVATLSEAAALREAGIDAPILIFGYVPYWQMREAVRLDVTITLYSSESAQALARAAQALRQSVRVHIKVDTGMGRLGIRSEQAEEILALVREARELEGLEVEGIYTHFASADADDKTYAHTQLARFQHILELLERVEICPPVVHAANSAATLSLPEAHFTMVRPGIAIYGLDPSEEVRVPDGFKAALSFKTQIAQVKMIPAGECISYGCTYVTERPTRIAVLPVGYADGFRRAPRNWESVLVHGQEAPLIGRVCMDQCMIDVSAIPQVRMGDEVVLIGRQGKAELTAEEIARRLGTINYEVVAEILARVPRVN</sequence>
<dbReference type="CDD" id="cd00430">
    <property type="entry name" value="PLPDE_III_AR"/>
    <property type="match status" value="1"/>
</dbReference>
<comment type="caution">
    <text evidence="12">The sequence shown here is derived from an EMBL/GenBank/DDBJ whole genome shotgun (WGS) entry which is preliminary data.</text>
</comment>
<comment type="caution">
    <text evidence="10">Lacks conserved residue(s) required for the propagation of feature annotation.</text>
</comment>
<dbReference type="Proteomes" id="UP000654345">
    <property type="component" value="Unassembled WGS sequence"/>
</dbReference>
<dbReference type="InterPro" id="IPR029066">
    <property type="entry name" value="PLP-binding_barrel"/>
</dbReference>
<evidence type="ECO:0000256" key="6">
    <source>
        <dbReference type="ARBA" id="ARBA00023235"/>
    </source>
</evidence>
<evidence type="ECO:0000256" key="8">
    <source>
        <dbReference type="ARBA" id="ARBA00023316"/>
    </source>
</evidence>
<evidence type="ECO:0000313" key="12">
    <source>
        <dbReference type="EMBL" id="GHO52725.1"/>
    </source>
</evidence>
<dbReference type="Gene3D" id="2.40.37.10">
    <property type="entry name" value="Lyase, Ornithine Decarboxylase, Chain A, domain 1"/>
    <property type="match status" value="1"/>
</dbReference>
<accession>A0ABQ3UJ81</accession>
<dbReference type="InterPro" id="IPR011079">
    <property type="entry name" value="Ala_racemase_C"/>
</dbReference>
<dbReference type="EC" id="6.3.2.10" evidence="10"/>
<dbReference type="Pfam" id="PF02875">
    <property type="entry name" value="Mur_ligase_C"/>
    <property type="match status" value="1"/>
</dbReference>
<dbReference type="SUPFAM" id="SSF50621">
    <property type="entry name" value="Alanine racemase C-terminal domain-like"/>
    <property type="match status" value="1"/>
</dbReference>
<comment type="pathway">
    <text evidence="9">Amino-acid biosynthesis; D-alanine biosynthesis; D-alanine from L-alanine: step 1/1.</text>
</comment>
<dbReference type="SUPFAM" id="SSF51419">
    <property type="entry name" value="PLP-binding barrel"/>
    <property type="match status" value="1"/>
</dbReference>
<keyword evidence="10" id="KW-0067">ATP-binding</keyword>
<dbReference type="SMART" id="SM01005">
    <property type="entry name" value="Ala_racemase_C"/>
    <property type="match status" value="1"/>
</dbReference>
<comment type="subcellular location">
    <subcellularLocation>
        <location evidence="10">Cytoplasm</location>
    </subcellularLocation>
</comment>
<dbReference type="InterPro" id="IPR000713">
    <property type="entry name" value="Mur_ligase_N"/>
</dbReference>
<keyword evidence="8 10" id="KW-0961">Cell wall biogenesis/degradation</keyword>
<evidence type="ECO:0000256" key="9">
    <source>
        <dbReference type="HAMAP-Rule" id="MF_01201"/>
    </source>
</evidence>
<keyword evidence="7 10" id="KW-0131">Cell cycle</keyword>
<proteinExistence type="inferred from homology"/>
<evidence type="ECO:0000256" key="2">
    <source>
        <dbReference type="ARBA" id="ARBA00022618"/>
    </source>
</evidence>
<dbReference type="Gene3D" id="3.20.20.10">
    <property type="entry name" value="Alanine racemase"/>
    <property type="match status" value="1"/>
</dbReference>
<evidence type="ECO:0000256" key="3">
    <source>
        <dbReference type="ARBA" id="ARBA00022898"/>
    </source>
</evidence>
<dbReference type="InterPro" id="IPR036615">
    <property type="entry name" value="Mur_ligase_C_dom_sf"/>
</dbReference>
<keyword evidence="10" id="KW-0547">Nucleotide-binding</keyword>
<dbReference type="InterPro" id="IPR009006">
    <property type="entry name" value="Ala_racemase/Decarboxylase_C"/>
</dbReference>
<evidence type="ECO:0000256" key="7">
    <source>
        <dbReference type="ARBA" id="ARBA00023306"/>
    </source>
</evidence>
<keyword evidence="5 10" id="KW-0573">Peptidoglycan synthesis</keyword>
<dbReference type="PRINTS" id="PR00992">
    <property type="entry name" value="ALARACEMASE"/>
</dbReference>
<dbReference type="Pfam" id="PF00842">
    <property type="entry name" value="Ala_racemase_C"/>
    <property type="match status" value="1"/>
</dbReference>
<dbReference type="NCBIfam" id="TIGR01143">
    <property type="entry name" value="murF"/>
    <property type="match status" value="1"/>
</dbReference>
<feature type="binding site" evidence="9">
    <location>
        <position position="812"/>
    </location>
    <ligand>
        <name>substrate</name>
    </ligand>
</feature>
<dbReference type="InterPro" id="IPR005863">
    <property type="entry name" value="UDP-N-AcMur_synth"/>
</dbReference>
<dbReference type="PANTHER" id="PTHR30511">
    <property type="entry name" value="ALANINE RACEMASE"/>
    <property type="match status" value="1"/>
</dbReference>
<evidence type="ECO:0000256" key="5">
    <source>
        <dbReference type="ARBA" id="ARBA00022984"/>
    </source>
</evidence>
<comment type="pathway">
    <text evidence="10">Cell wall biogenesis; peptidoglycan biosynthesis.</text>
</comment>
<evidence type="ECO:0000256" key="4">
    <source>
        <dbReference type="ARBA" id="ARBA00022960"/>
    </source>
</evidence>
<feature type="active site" description="Proton acceptor; specific for D-alanine" evidence="9">
    <location>
        <position position="534"/>
    </location>
</feature>
<dbReference type="Gene3D" id="3.90.190.20">
    <property type="entry name" value="Mur ligase, C-terminal domain"/>
    <property type="match status" value="1"/>
</dbReference>
<keyword evidence="10" id="KW-0436">Ligase</keyword>
<dbReference type="RefSeq" id="WP_201369600.1">
    <property type="nucleotide sequence ID" value="NZ_BNJG01000001.1"/>
</dbReference>
<feature type="modified residue" description="N6-(pyridoxal phosphate)lysine" evidence="9">
    <location>
        <position position="534"/>
    </location>
</feature>
<dbReference type="Gene3D" id="3.40.1190.10">
    <property type="entry name" value="Mur-like, catalytic domain"/>
    <property type="match status" value="1"/>
</dbReference>
<dbReference type="HAMAP" id="MF_01201">
    <property type="entry name" value="Ala_racemase"/>
    <property type="match status" value="1"/>
</dbReference>
<comment type="similarity">
    <text evidence="9">Belongs to the alanine racemase family.</text>
</comment>
<comment type="catalytic activity">
    <reaction evidence="10">
        <text>D-alanyl-D-alanine + UDP-N-acetyl-alpha-D-muramoyl-L-alanyl-gamma-D-glutamyl-meso-2,6-diaminopimelate + ATP = UDP-N-acetyl-alpha-D-muramoyl-L-alanyl-gamma-D-glutamyl-meso-2,6-diaminopimeloyl-D-alanyl-D-alanine + ADP + phosphate + H(+)</text>
        <dbReference type="Rhea" id="RHEA:28374"/>
        <dbReference type="ChEBI" id="CHEBI:15378"/>
        <dbReference type="ChEBI" id="CHEBI:30616"/>
        <dbReference type="ChEBI" id="CHEBI:43474"/>
        <dbReference type="ChEBI" id="CHEBI:57822"/>
        <dbReference type="ChEBI" id="CHEBI:61386"/>
        <dbReference type="ChEBI" id="CHEBI:83905"/>
        <dbReference type="ChEBI" id="CHEBI:456216"/>
        <dbReference type="EC" id="6.3.2.10"/>
    </reaction>
</comment>
<dbReference type="Pfam" id="PF08245">
    <property type="entry name" value="Mur_ligase_M"/>
    <property type="match status" value="1"/>
</dbReference>
<dbReference type="EMBL" id="BNJG01000001">
    <property type="protein sequence ID" value="GHO52725.1"/>
    <property type="molecule type" value="Genomic_DNA"/>
</dbReference>
<comment type="function">
    <text evidence="10">Involved in cell wall formation. Catalyzes the final step in the synthesis of UDP-N-acetylmuramoyl-pentapeptide, the precursor of murein.</text>
</comment>
<dbReference type="Pfam" id="PF01225">
    <property type="entry name" value="Mur_ligase"/>
    <property type="match status" value="1"/>
</dbReference>
<dbReference type="Pfam" id="PF01168">
    <property type="entry name" value="Ala_racemase_N"/>
    <property type="match status" value="1"/>
</dbReference>
<feature type="binding site" evidence="9">
    <location>
        <position position="632"/>
    </location>
    <ligand>
        <name>substrate</name>
    </ligand>
</feature>
<keyword evidence="13" id="KW-1185">Reference proteome</keyword>
<dbReference type="InterPro" id="IPR013221">
    <property type="entry name" value="Mur_ligase_cen"/>
</dbReference>
<dbReference type="PANTHER" id="PTHR30511:SF0">
    <property type="entry name" value="ALANINE RACEMASE, CATABOLIC-RELATED"/>
    <property type="match status" value="1"/>
</dbReference>
<dbReference type="HAMAP" id="MF_02019">
    <property type="entry name" value="MurF"/>
    <property type="match status" value="1"/>
</dbReference>
<comment type="cofactor">
    <cofactor evidence="1 9">
        <name>pyridoxal 5'-phosphate</name>
        <dbReference type="ChEBI" id="CHEBI:597326"/>
    </cofactor>
</comment>
<comment type="catalytic activity">
    <reaction evidence="9">
        <text>L-alanine = D-alanine</text>
        <dbReference type="Rhea" id="RHEA:20249"/>
        <dbReference type="ChEBI" id="CHEBI:57416"/>
        <dbReference type="ChEBI" id="CHEBI:57972"/>
        <dbReference type="EC" id="5.1.1.1"/>
    </reaction>
</comment>
<dbReference type="Gene3D" id="3.40.1390.10">
    <property type="entry name" value="MurE/MurF, N-terminal domain"/>
    <property type="match status" value="1"/>
</dbReference>
<comment type="similarity">
    <text evidence="10">Belongs to the MurCDEF family. MurF subfamily.</text>
</comment>
<keyword evidence="6 9" id="KW-0413">Isomerase</keyword>
<keyword evidence="2 10" id="KW-0132">Cell division</keyword>
<dbReference type="SUPFAM" id="SSF53244">
    <property type="entry name" value="MurD-like peptide ligases, peptide-binding domain"/>
    <property type="match status" value="1"/>
</dbReference>
<dbReference type="InterPro" id="IPR001608">
    <property type="entry name" value="Ala_racemase_N"/>
</dbReference>
<dbReference type="InterPro" id="IPR004101">
    <property type="entry name" value="Mur_ligase_C"/>
</dbReference>
<feature type="active site" description="Proton acceptor; specific for L-alanine" evidence="9">
    <location>
        <position position="764"/>
    </location>
</feature>
<reference evidence="12 13" key="1">
    <citation type="journal article" date="2021" name="Int. J. Syst. Evol. Microbiol.">
        <title>Reticulibacter mediterranei gen. nov., sp. nov., within the new family Reticulibacteraceae fam. nov., and Ktedonospora formicarum gen. nov., sp. nov., Ktedonobacter robiniae sp. nov., Dictyobacter formicarum sp. nov. and Dictyobacter arantiisoli sp. nov., belonging to the class Ktedonobacteria.</title>
        <authorList>
            <person name="Yabe S."/>
            <person name="Zheng Y."/>
            <person name="Wang C.M."/>
            <person name="Sakai Y."/>
            <person name="Abe K."/>
            <person name="Yokota A."/>
            <person name="Donadio S."/>
            <person name="Cavaletti L."/>
            <person name="Monciardini P."/>
        </authorList>
    </citation>
    <scope>NUCLEOTIDE SEQUENCE [LARGE SCALE GENOMIC DNA]</scope>
    <source>
        <strain evidence="12 13">SOSP1-30</strain>
    </source>
</reference>
<keyword evidence="10" id="KW-0963">Cytoplasm</keyword>
<name>A0ABQ3UJ81_9CHLR</name>
<dbReference type="InterPro" id="IPR000821">
    <property type="entry name" value="Ala_racemase"/>
</dbReference>
<evidence type="ECO:0000259" key="11">
    <source>
        <dbReference type="SMART" id="SM01005"/>
    </source>
</evidence>
<dbReference type="SUPFAM" id="SSF53623">
    <property type="entry name" value="MurD-like peptide ligases, catalytic domain"/>
    <property type="match status" value="1"/>
</dbReference>
<dbReference type="SUPFAM" id="SSF63418">
    <property type="entry name" value="MurE/MurF N-terminal domain"/>
    <property type="match status" value="1"/>
</dbReference>
<dbReference type="NCBIfam" id="TIGR00492">
    <property type="entry name" value="alr"/>
    <property type="match status" value="1"/>
</dbReference>
<feature type="domain" description="Alanine racemase C-terminal" evidence="11">
    <location>
        <begin position="743"/>
        <end position="870"/>
    </location>
</feature>
<keyword evidence="4 10" id="KW-0133">Cell shape</keyword>
<evidence type="ECO:0000256" key="1">
    <source>
        <dbReference type="ARBA" id="ARBA00001933"/>
    </source>
</evidence>
<gene>
    <name evidence="10" type="primary">murF</name>
    <name evidence="12" type="ORF">KSB_12000</name>
</gene>
<dbReference type="InterPro" id="IPR036565">
    <property type="entry name" value="Mur-like_cat_sf"/>
</dbReference>
<organism evidence="12 13">
    <name type="scientific">Ktedonobacter robiniae</name>
    <dbReference type="NCBI Taxonomy" id="2778365"/>
    <lineage>
        <taxon>Bacteria</taxon>
        <taxon>Bacillati</taxon>
        <taxon>Chloroflexota</taxon>
        <taxon>Ktedonobacteria</taxon>
        <taxon>Ktedonobacterales</taxon>
        <taxon>Ktedonobacteraceae</taxon>
        <taxon>Ktedonobacter</taxon>
    </lineage>
</organism>
<evidence type="ECO:0000256" key="10">
    <source>
        <dbReference type="HAMAP-Rule" id="MF_02019"/>
    </source>
</evidence>
<keyword evidence="3 9" id="KW-0663">Pyridoxal phosphate</keyword>